<dbReference type="AlphaFoldDB" id="A0A5M9K5L4"/>
<keyword evidence="2" id="KW-1185">Reference proteome</keyword>
<evidence type="ECO:0000313" key="2">
    <source>
        <dbReference type="Proteomes" id="UP000322873"/>
    </source>
</evidence>
<dbReference type="EMBL" id="VICG01000002">
    <property type="protein sequence ID" value="KAA8575312.1"/>
    <property type="molecule type" value="Genomic_DNA"/>
</dbReference>
<reference evidence="1 2" key="1">
    <citation type="submission" date="2019-06" db="EMBL/GenBank/DDBJ databases">
        <title>Genome Sequence of the Brown Rot Fungal Pathogen Monilinia fructicola.</title>
        <authorList>
            <person name="De Miccolis Angelini R.M."/>
            <person name="Landi L."/>
            <person name="Abate D."/>
            <person name="Pollastro S."/>
            <person name="Romanazzi G."/>
            <person name="Faretra F."/>
        </authorList>
    </citation>
    <scope>NUCLEOTIDE SEQUENCE [LARGE SCALE GENOMIC DNA]</scope>
    <source>
        <strain evidence="1 2">Mfrc123</strain>
    </source>
</reference>
<dbReference type="Proteomes" id="UP000322873">
    <property type="component" value="Unassembled WGS sequence"/>
</dbReference>
<comment type="caution">
    <text evidence="1">The sequence shown here is derived from an EMBL/GenBank/DDBJ whole genome shotgun (WGS) entry which is preliminary data.</text>
</comment>
<proteinExistence type="predicted"/>
<name>A0A5M9K5L4_MONFR</name>
<protein>
    <submittedName>
        <fullName evidence="1">Uncharacterized protein</fullName>
    </submittedName>
</protein>
<gene>
    <name evidence="1" type="ORF">EYC84_004487</name>
</gene>
<sequence length="70" mass="7905">MGISTNEFYSAPSMNKACGKDSRQTPRRIAAGLPNFLPIVRYYLLISTIVLRLNFVVMPWCPEISISRLS</sequence>
<organism evidence="1 2">
    <name type="scientific">Monilinia fructicola</name>
    <name type="common">Brown rot fungus</name>
    <name type="synonym">Ciboria fructicola</name>
    <dbReference type="NCBI Taxonomy" id="38448"/>
    <lineage>
        <taxon>Eukaryota</taxon>
        <taxon>Fungi</taxon>
        <taxon>Dikarya</taxon>
        <taxon>Ascomycota</taxon>
        <taxon>Pezizomycotina</taxon>
        <taxon>Leotiomycetes</taxon>
        <taxon>Helotiales</taxon>
        <taxon>Sclerotiniaceae</taxon>
        <taxon>Monilinia</taxon>
    </lineage>
</organism>
<evidence type="ECO:0000313" key="1">
    <source>
        <dbReference type="EMBL" id="KAA8575312.1"/>
    </source>
</evidence>
<accession>A0A5M9K5L4</accession>